<evidence type="ECO:0000313" key="2">
    <source>
        <dbReference type="Proteomes" id="UP000322245"/>
    </source>
</evidence>
<sequence>RPSVALFPNLEWLVIPSSMRGHVTLTREGHVASIRTREVPHILAYDALQDIDALQPPRLCVTASPNTTYVRAISRAYSDSYTHQLEELSVHGTRGGEISIMSQNRMRVLNVAFAIPAVTREAEAEAGGRNEEGGAETQVYGPEVHLGRHLNMLHYSEQDSRTS</sequence>
<accession>A0A5D3AMF2</accession>
<proteinExistence type="predicted"/>
<feature type="non-terminal residue" evidence="1">
    <location>
        <position position="1"/>
    </location>
</feature>
<organism evidence="1 2">
    <name type="scientific">Cryptococcus floricola</name>
    <dbReference type="NCBI Taxonomy" id="2591691"/>
    <lineage>
        <taxon>Eukaryota</taxon>
        <taxon>Fungi</taxon>
        <taxon>Dikarya</taxon>
        <taxon>Basidiomycota</taxon>
        <taxon>Agaricomycotina</taxon>
        <taxon>Tremellomycetes</taxon>
        <taxon>Tremellales</taxon>
        <taxon>Cryptococcaceae</taxon>
        <taxon>Cryptococcus</taxon>
    </lineage>
</organism>
<dbReference type="EMBL" id="NIDF01000360">
    <property type="protein sequence ID" value="TYJ51170.1"/>
    <property type="molecule type" value="Genomic_DNA"/>
</dbReference>
<reference evidence="1 2" key="1">
    <citation type="submission" date="2017-05" db="EMBL/GenBank/DDBJ databases">
        <title>The Genome Sequence of Tsuchiyaea wingfieldii DSM 27421.</title>
        <authorList>
            <person name="Cuomo C."/>
            <person name="Passer A."/>
            <person name="Billmyre B."/>
            <person name="Heitman J."/>
        </authorList>
    </citation>
    <scope>NUCLEOTIDE SEQUENCE [LARGE SCALE GENOMIC DNA]</scope>
    <source>
        <strain evidence="1 2">DSM 27421</strain>
    </source>
</reference>
<name>A0A5D3AMF2_9TREE</name>
<comment type="caution">
    <text evidence="1">The sequence shown here is derived from an EMBL/GenBank/DDBJ whole genome shotgun (WGS) entry which is preliminary data.</text>
</comment>
<evidence type="ECO:0000313" key="1">
    <source>
        <dbReference type="EMBL" id="TYJ51170.1"/>
    </source>
</evidence>
<gene>
    <name evidence="1" type="ORF">B9479_008274</name>
</gene>
<protein>
    <submittedName>
        <fullName evidence="1">Uncharacterized protein</fullName>
    </submittedName>
</protein>
<dbReference type="AlphaFoldDB" id="A0A5D3AMF2"/>
<dbReference type="Proteomes" id="UP000322245">
    <property type="component" value="Unassembled WGS sequence"/>
</dbReference>
<keyword evidence="2" id="KW-1185">Reference proteome</keyword>